<evidence type="ECO:0000256" key="5">
    <source>
        <dbReference type="ARBA" id="ARBA00023136"/>
    </source>
</evidence>
<accession>A0A2J7RQL8</accession>
<keyword evidence="10" id="KW-1185">Reference proteome</keyword>
<evidence type="ECO:0000256" key="4">
    <source>
        <dbReference type="ARBA" id="ARBA00022989"/>
    </source>
</evidence>
<dbReference type="AlphaFoldDB" id="A0A2J7RQL8"/>
<keyword evidence="4 8" id="KW-1133">Transmembrane helix</keyword>
<evidence type="ECO:0000256" key="1">
    <source>
        <dbReference type="ARBA" id="ARBA00004651"/>
    </source>
</evidence>
<keyword evidence="6" id="KW-0675">Receptor</keyword>
<evidence type="ECO:0000256" key="7">
    <source>
        <dbReference type="ARBA" id="ARBA00023180"/>
    </source>
</evidence>
<dbReference type="Proteomes" id="UP000235965">
    <property type="component" value="Unassembled WGS sequence"/>
</dbReference>
<keyword evidence="5 8" id="KW-0472">Membrane</keyword>
<proteinExistence type="predicted"/>
<dbReference type="InterPro" id="IPR052192">
    <property type="entry name" value="Insect_Ionotropic_Sensory_Rcpt"/>
</dbReference>
<dbReference type="PANTHER" id="PTHR42643">
    <property type="entry name" value="IONOTROPIC RECEPTOR 20A-RELATED"/>
    <property type="match status" value="1"/>
</dbReference>
<feature type="transmembrane region" description="Helical" evidence="8">
    <location>
        <begin position="510"/>
        <end position="532"/>
    </location>
</feature>
<dbReference type="STRING" id="105785.A0A2J7RQL8"/>
<dbReference type="EMBL" id="NEVH01001335">
    <property type="protein sequence ID" value="PNF43117.1"/>
    <property type="molecule type" value="Genomic_DNA"/>
</dbReference>
<dbReference type="PANTHER" id="PTHR42643:SF24">
    <property type="entry name" value="IONOTROPIC RECEPTOR 60A"/>
    <property type="match status" value="1"/>
</dbReference>
<evidence type="ECO:0000256" key="3">
    <source>
        <dbReference type="ARBA" id="ARBA00022692"/>
    </source>
</evidence>
<evidence type="ECO:0000313" key="9">
    <source>
        <dbReference type="EMBL" id="PNF43117.1"/>
    </source>
</evidence>
<keyword evidence="7" id="KW-0325">Glycoprotein</keyword>
<keyword evidence="2" id="KW-1003">Cell membrane</keyword>
<dbReference type="SUPFAM" id="SSF53850">
    <property type="entry name" value="Periplasmic binding protein-like II"/>
    <property type="match status" value="1"/>
</dbReference>
<sequence>MKELADRLIYLQSIQSWNRHARYLVLILDNIFDTSQQELLLTVRDTLWDSYRVYDVLVLFPVLVSGSHDSSKNAVLLYAFDGYSWYPYSSQTQCVDSLDMVYVHRFILENNMKLSKLDIFREKNIHRNFHGCPISVSSPLKSYYWSGNNHTLVYSYYEMDILYMVCEILNLTVDHRPPAPLDVDFINNVVTALQDVIIGISELAVGDIPIDERINLYLDNTFPHEFHEYRWFVPCGRRISRIGIMSRIFSYQVWIVSFLLFCITIILIWFLAKNFCENNLQESIKYKKISGCIINLWAVTLGISVPQKPRTKFVRILFALFVVHSYAMNTVYQIFFTSFLVDPGTTRQILSLDELLESGIEYGYVGHWDLTFNTSNDMTHRKIILGRSNCTDRLYCLSRVDISGDFAYFDSDDAKNMYLSREKNGRLCAIEDGNVVLKFAMYLEKDSYFKDHINHALSIINEHGFSRKLESKKYNNYWYNSKINKTLMSAEDENNFNKTYFSFSTSHLAFAFYIHILGCSVGLVVFLTEIIFHRFKENI</sequence>
<dbReference type="InParanoid" id="A0A2J7RQL8"/>
<name>A0A2J7RQL8_9NEOP</name>
<gene>
    <name evidence="9" type="ORF">B7P43_G01076</name>
</gene>
<evidence type="ECO:0000313" key="10">
    <source>
        <dbReference type="Proteomes" id="UP000235965"/>
    </source>
</evidence>
<evidence type="ECO:0000256" key="6">
    <source>
        <dbReference type="ARBA" id="ARBA00023170"/>
    </source>
</evidence>
<keyword evidence="3 8" id="KW-0812">Transmembrane</keyword>
<organism evidence="9 10">
    <name type="scientific">Cryptotermes secundus</name>
    <dbReference type="NCBI Taxonomy" id="105785"/>
    <lineage>
        <taxon>Eukaryota</taxon>
        <taxon>Metazoa</taxon>
        <taxon>Ecdysozoa</taxon>
        <taxon>Arthropoda</taxon>
        <taxon>Hexapoda</taxon>
        <taxon>Insecta</taxon>
        <taxon>Pterygota</taxon>
        <taxon>Neoptera</taxon>
        <taxon>Polyneoptera</taxon>
        <taxon>Dictyoptera</taxon>
        <taxon>Blattodea</taxon>
        <taxon>Blattoidea</taxon>
        <taxon>Termitoidae</taxon>
        <taxon>Kalotermitidae</taxon>
        <taxon>Cryptotermitinae</taxon>
        <taxon>Cryptotermes</taxon>
    </lineage>
</organism>
<feature type="transmembrane region" description="Helical" evidence="8">
    <location>
        <begin position="317"/>
        <end position="341"/>
    </location>
</feature>
<dbReference type="Gene3D" id="1.10.287.70">
    <property type="match status" value="1"/>
</dbReference>
<dbReference type="OrthoDB" id="6506757at2759"/>
<reference evidence="9 10" key="1">
    <citation type="submission" date="2017-12" db="EMBL/GenBank/DDBJ databases">
        <title>Hemimetabolous genomes reveal molecular basis of termite eusociality.</title>
        <authorList>
            <person name="Harrison M.C."/>
            <person name="Jongepier E."/>
            <person name="Robertson H.M."/>
            <person name="Arning N."/>
            <person name="Bitard-Feildel T."/>
            <person name="Chao H."/>
            <person name="Childers C.P."/>
            <person name="Dinh H."/>
            <person name="Doddapaneni H."/>
            <person name="Dugan S."/>
            <person name="Gowin J."/>
            <person name="Greiner C."/>
            <person name="Han Y."/>
            <person name="Hu H."/>
            <person name="Hughes D.S.T."/>
            <person name="Huylmans A.-K."/>
            <person name="Kemena C."/>
            <person name="Kremer L.P.M."/>
            <person name="Lee S.L."/>
            <person name="Lopez-Ezquerra A."/>
            <person name="Mallet L."/>
            <person name="Monroy-Kuhn J.M."/>
            <person name="Moser A."/>
            <person name="Murali S.C."/>
            <person name="Muzny D.M."/>
            <person name="Otani S."/>
            <person name="Piulachs M.-D."/>
            <person name="Poelchau M."/>
            <person name="Qu J."/>
            <person name="Schaub F."/>
            <person name="Wada-Katsumata A."/>
            <person name="Worley K.C."/>
            <person name="Xie Q."/>
            <person name="Ylla G."/>
            <person name="Poulsen M."/>
            <person name="Gibbs R.A."/>
            <person name="Schal C."/>
            <person name="Richards S."/>
            <person name="Belles X."/>
            <person name="Korb J."/>
            <person name="Bornberg-Bauer E."/>
        </authorList>
    </citation>
    <scope>NUCLEOTIDE SEQUENCE [LARGE SCALE GENOMIC DNA]</scope>
    <source>
        <tissue evidence="9">Whole body</tissue>
    </source>
</reference>
<comment type="caution">
    <text evidence="9">The sequence shown here is derived from an EMBL/GenBank/DDBJ whole genome shotgun (WGS) entry which is preliminary data.</text>
</comment>
<evidence type="ECO:0008006" key="11">
    <source>
        <dbReference type="Google" id="ProtNLM"/>
    </source>
</evidence>
<comment type="subcellular location">
    <subcellularLocation>
        <location evidence="1">Cell membrane</location>
        <topology evidence="1">Multi-pass membrane protein</topology>
    </subcellularLocation>
</comment>
<feature type="transmembrane region" description="Helical" evidence="8">
    <location>
        <begin position="248"/>
        <end position="272"/>
    </location>
</feature>
<evidence type="ECO:0000256" key="2">
    <source>
        <dbReference type="ARBA" id="ARBA00022475"/>
    </source>
</evidence>
<dbReference type="FunCoup" id="A0A2J7RQL8">
    <property type="interactions" value="87"/>
</dbReference>
<evidence type="ECO:0000256" key="8">
    <source>
        <dbReference type="SAM" id="Phobius"/>
    </source>
</evidence>
<dbReference type="GO" id="GO:0005886">
    <property type="term" value="C:plasma membrane"/>
    <property type="evidence" value="ECO:0007669"/>
    <property type="project" value="UniProtKB-SubCell"/>
</dbReference>
<protein>
    <recommendedName>
        <fullName evidence="11">Ionotropic glutamate receptor C-terminal domain-containing protein</fullName>
    </recommendedName>
</protein>